<evidence type="ECO:0000259" key="1">
    <source>
        <dbReference type="Pfam" id="PF18734"/>
    </source>
</evidence>
<organism evidence="2 3">
    <name type="scientific">Rubrivivax gelatinosus (strain NBRC 100245 / IL144)</name>
    <dbReference type="NCBI Taxonomy" id="983917"/>
    <lineage>
        <taxon>Bacteria</taxon>
        <taxon>Pseudomonadati</taxon>
        <taxon>Pseudomonadota</taxon>
        <taxon>Betaproteobacteria</taxon>
        <taxon>Burkholderiales</taxon>
        <taxon>Sphaerotilaceae</taxon>
        <taxon>Rubrivivax</taxon>
    </lineage>
</organism>
<reference evidence="2 3" key="1">
    <citation type="journal article" date="2012" name="J. Bacteriol.">
        <title>Complete genome sequence of phototrophic betaproteobacterium Rubrivivax gelatinosus IL144.</title>
        <authorList>
            <person name="Nagashima S."/>
            <person name="Kamimura A."/>
            <person name="Shimizu T."/>
            <person name="Nakamura-isaki S."/>
            <person name="Aono E."/>
            <person name="Sakamoto K."/>
            <person name="Ichikawa N."/>
            <person name="Nakazawa H."/>
            <person name="Sekine M."/>
            <person name="Yamazaki S."/>
            <person name="Fujita N."/>
            <person name="Shimada K."/>
            <person name="Hanada S."/>
            <person name="Nagashima K.V.P."/>
        </authorList>
    </citation>
    <scope>NUCLEOTIDE SEQUENCE [LARGE SCALE GENOMIC DNA]</scope>
    <source>
        <strain evidence="3">NBRC 100245 / IL144</strain>
    </source>
</reference>
<evidence type="ECO:0000313" key="3">
    <source>
        <dbReference type="Proteomes" id="UP000007883"/>
    </source>
</evidence>
<feature type="domain" description="HEPN AbiU2-like" evidence="1">
    <location>
        <begin position="54"/>
        <end position="221"/>
    </location>
</feature>
<accession>I0HQ75</accession>
<dbReference type="Pfam" id="PF18734">
    <property type="entry name" value="HEPN_AbiU2"/>
    <property type="match status" value="1"/>
</dbReference>
<dbReference type="InterPro" id="IPR040704">
    <property type="entry name" value="HEPN_AbiU2"/>
</dbReference>
<protein>
    <recommendedName>
        <fullName evidence="1">HEPN AbiU2-like domain-containing protein</fullName>
    </recommendedName>
</protein>
<name>I0HQ75_RUBGI</name>
<dbReference type="KEGG" id="rge:RGE_18210"/>
<keyword evidence="3" id="KW-1185">Reference proteome</keyword>
<dbReference type="EMBL" id="AP012320">
    <property type="protein sequence ID" value="BAL95162.1"/>
    <property type="molecule type" value="Genomic_DNA"/>
</dbReference>
<evidence type="ECO:0000313" key="2">
    <source>
        <dbReference type="EMBL" id="BAL95162.1"/>
    </source>
</evidence>
<sequence>MQHGAAPGQWQPLQRLLAADPRASDRAGAPRYPALSSEQPARHMCTPDLERLRAAFIAFRVESVELRALYDTHQALFSSGQDVDALLREIAPLFFSDLSRMLVQQWILGVARLTDQARSGRKNPRNNLTAAQLLQQLKALPPEALGGEGPQALDLIDRCNERLDSYRALIKDARDKVVSHADLEVHLSSAVLGEHASAEVDGFLDCLQEFNDLVGNALGEGLLDFTGTGGPGDAYDLIRVLKAAHHAER</sequence>
<gene>
    <name evidence="2" type="ordered locus">RGE_18210</name>
</gene>
<dbReference type="AlphaFoldDB" id="I0HQ75"/>
<dbReference type="Proteomes" id="UP000007883">
    <property type="component" value="Chromosome"/>
</dbReference>
<proteinExistence type="predicted"/>
<dbReference type="HOGENOM" id="CLU_1115126_0_0_4"/>